<evidence type="ECO:0000313" key="2">
    <source>
        <dbReference type="EMBL" id="MEA9357415.1"/>
    </source>
</evidence>
<keyword evidence="3" id="KW-1185">Reference proteome</keyword>
<gene>
    <name evidence="2" type="ORF">SHI21_14405</name>
</gene>
<organism evidence="2 3">
    <name type="scientific">Bacteriovorax antarcticus</name>
    <dbReference type="NCBI Taxonomy" id="3088717"/>
    <lineage>
        <taxon>Bacteria</taxon>
        <taxon>Pseudomonadati</taxon>
        <taxon>Bdellovibrionota</taxon>
        <taxon>Bacteriovoracia</taxon>
        <taxon>Bacteriovoracales</taxon>
        <taxon>Bacteriovoracaceae</taxon>
        <taxon>Bacteriovorax</taxon>
    </lineage>
</organism>
<feature type="domain" description="HTH merR-type" evidence="1">
    <location>
        <begin position="9"/>
        <end position="63"/>
    </location>
</feature>
<sequence length="89" mass="10255">MKLPLRRPLDEVSEISGIPSTVIVHFIEEEWVNPIDQELRMLDEEDVCRILLIHDLQEKFGVNDEAVPVILHLVDQLNFIIDNSHGDSL</sequence>
<dbReference type="Pfam" id="PF13411">
    <property type="entry name" value="MerR_1"/>
    <property type="match status" value="1"/>
</dbReference>
<reference evidence="2 3" key="1">
    <citation type="submission" date="2023-11" db="EMBL/GenBank/DDBJ databases">
        <title>A Novel Polar Bacteriovorax (B. antarcticus) Isolated from the Biocrust in Antarctica.</title>
        <authorList>
            <person name="Mun W."/>
            <person name="Choi S.Y."/>
            <person name="Mitchell R.J."/>
        </authorList>
    </citation>
    <scope>NUCLEOTIDE SEQUENCE [LARGE SCALE GENOMIC DNA]</scope>
    <source>
        <strain evidence="2 3">PP10</strain>
    </source>
</reference>
<dbReference type="Proteomes" id="UP001302274">
    <property type="component" value="Unassembled WGS sequence"/>
</dbReference>
<dbReference type="InterPro" id="IPR000551">
    <property type="entry name" value="MerR-type_HTH_dom"/>
</dbReference>
<evidence type="ECO:0000313" key="3">
    <source>
        <dbReference type="Proteomes" id="UP001302274"/>
    </source>
</evidence>
<evidence type="ECO:0000259" key="1">
    <source>
        <dbReference type="Pfam" id="PF13411"/>
    </source>
</evidence>
<protein>
    <submittedName>
        <fullName evidence="2">MerR family transcriptional regulator</fullName>
    </submittedName>
</protein>
<dbReference type="EMBL" id="JAYGJQ010000002">
    <property type="protein sequence ID" value="MEA9357415.1"/>
    <property type="molecule type" value="Genomic_DNA"/>
</dbReference>
<accession>A0ABU5VWH2</accession>
<proteinExistence type="predicted"/>
<comment type="caution">
    <text evidence="2">The sequence shown here is derived from an EMBL/GenBank/DDBJ whole genome shotgun (WGS) entry which is preliminary data.</text>
</comment>
<dbReference type="RefSeq" id="WP_323577421.1">
    <property type="nucleotide sequence ID" value="NZ_JAYGJQ010000002.1"/>
</dbReference>
<name>A0ABU5VWH2_9BACT</name>
<dbReference type="Gene3D" id="1.10.1660.10">
    <property type="match status" value="1"/>
</dbReference>